<evidence type="ECO:0000313" key="2">
    <source>
        <dbReference type="EMBL" id="KAK7204238.1"/>
    </source>
</evidence>
<feature type="region of interest" description="Disordered" evidence="1">
    <location>
        <begin position="138"/>
        <end position="162"/>
    </location>
</feature>
<dbReference type="RefSeq" id="XP_064767271.1">
    <property type="nucleotide sequence ID" value="XM_064911176.1"/>
</dbReference>
<gene>
    <name evidence="2" type="ORF">BZA70DRAFT_268638</name>
</gene>
<sequence>MPPARSSRASKTSNPTTAAAAGQSVKESGAKSSSSPSDSQRAARKRAQNRISQQCFRERQLAHRRQLQSFIDAMKGTPADGVSPSLLTSYVDLVEENQKLRDSLLRTRKKLLSLANSASALAEDEIFQLILAPRGAQEKRSTQVQQQAHQIPSTASSIDGISLDDTDLTDLSKSQQNSERFLDHQNSEILLSDIASAVKATGFASANGAAMHSSIDSGPQSATPINDGLLSIMDGHSLELPSFDSHGLHIFQSPNDDVTRYTASGGFRAAGSSPIDVEMFNLRFLSPPTDPCMPDLTHNGQLPAECAINVSSADILVQNHSISSEMFAASVEEAGVIYLASLCGFRLNEPRSEHVKQISDPIEALKAEYLSVVDTQAVHDVAKIAINLITSYGGLRSYVYGVGGNEIMESIMRWRLCPSLAFRRAIPEPFCPTAVQFLSPRHSLLIDFIDWGTIRDQLILRAGTYDLDTTLRELFLNTVVEIDSLKVAINILDLFKTKIYPNDPTLRHLAEAETSYALKASVGRETELQNHDLLLDTLIHELTLRMKNSVSSPEVASLGAGCGFQRPIFGAEKVFQKSPLAEQYYTSDQRRLWKLNKDYSASCVMLDCTSVKSKYTMVAGGQVMGI</sequence>
<dbReference type="PANTHER" id="PTHR37012:SF2">
    <property type="entry name" value="BZIP DOMAIN-CONTAINING PROTEIN-RELATED"/>
    <property type="match status" value="1"/>
</dbReference>
<dbReference type="Gene3D" id="1.20.5.170">
    <property type="match status" value="1"/>
</dbReference>
<protein>
    <recommendedName>
        <fullName evidence="4">BZIP domain-containing protein</fullName>
    </recommendedName>
</protein>
<evidence type="ECO:0008006" key="4">
    <source>
        <dbReference type="Google" id="ProtNLM"/>
    </source>
</evidence>
<proteinExistence type="predicted"/>
<dbReference type="GeneID" id="90036688"/>
<evidence type="ECO:0000256" key="1">
    <source>
        <dbReference type="SAM" id="MobiDB-lite"/>
    </source>
</evidence>
<dbReference type="Pfam" id="PF11905">
    <property type="entry name" value="DUF3425"/>
    <property type="match status" value="1"/>
</dbReference>
<organism evidence="2 3">
    <name type="scientific">Myxozyma melibiosi</name>
    <dbReference type="NCBI Taxonomy" id="54550"/>
    <lineage>
        <taxon>Eukaryota</taxon>
        <taxon>Fungi</taxon>
        <taxon>Dikarya</taxon>
        <taxon>Ascomycota</taxon>
        <taxon>Saccharomycotina</taxon>
        <taxon>Lipomycetes</taxon>
        <taxon>Lipomycetales</taxon>
        <taxon>Lipomycetaceae</taxon>
        <taxon>Myxozyma</taxon>
    </lineage>
</organism>
<accession>A0ABR1F529</accession>
<name>A0ABR1F529_9ASCO</name>
<dbReference type="InterPro" id="IPR021833">
    <property type="entry name" value="DUF3425"/>
</dbReference>
<dbReference type="CDD" id="cd14688">
    <property type="entry name" value="bZIP_YAP"/>
    <property type="match status" value="1"/>
</dbReference>
<comment type="caution">
    <text evidence="2">The sequence shown here is derived from an EMBL/GenBank/DDBJ whole genome shotgun (WGS) entry which is preliminary data.</text>
</comment>
<feature type="compositionally biased region" description="Low complexity" evidence="1">
    <location>
        <begin position="24"/>
        <end position="39"/>
    </location>
</feature>
<dbReference type="Proteomes" id="UP001498771">
    <property type="component" value="Unassembled WGS sequence"/>
</dbReference>
<keyword evidence="3" id="KW-1185">Reference proteome</keyword>
<feature type="region of interest" description="Disordered" evidence="1">
    <location>
        <begin position="1"/>
        <end position="53"/>
    </location>
</feature>
<dbReference type="SUPFAM" id="SSF57959">
    <property type="entry name" value="Leucine zipper domain"/>
    <property type="match status" value="1"/>
</dbReference>
<dbReference type="EMBL" id="JBBJBU010000009">
    <property type="protein sequence ID" value="KAK7204238.1"/>
    <property type="molecule type" value="Genomic_DNA"/>
</dbReference>
<feature type="compositionally biased region" description="Polar residues" evidence="1">
    <location>
        <begin position="7"/>
        <end position="17"/>
    </location>
</feature>
<reference evidence="2 3" key="1">
    <citation type="submission" date="2024-03" db="EMBL/GenBank/DDBJ databases">
        <title>Genome-scale model development and genomic sequencing of the oleaginous clade Lipomyces.</title>
        <authorList>
            <consortium name="Lawrence Berkeley National Laboratory"/>
            <person name="Czajka J.J."/>
            <person name="Han Y."/>
            <person name="Kim J."/>
            <person name="Mondo S.J."/>
            <person name="Hofstad B.A."/>
            <person name="Robles A."/>
            <person name="Haridas S."/>
            <person name="Riley R."/>
            <person name="LaButti K."/>
            <person name="Pangilinan J."/>
            <person name="Andreopoulos W."/>
            <person name="Lipzen A."/>
            <person name="Yan J."/>
            <person name="Wang M."/>
            <person name="Ng V."/>
            <person name="Grigoriev I.V."/>
            <person name="Spatafora J.W."/>
            <person name="Magnuson J.K."/>
            <person name="Baker S.E."/>
            <person name="Pomraning K.R."/>
        </authorList>
    </citation>
    <scope>NUCLEOTIDE SEQUENCE [LARGE SCALE GENOMIC DNA]</scope>
    <source>
        <strain evidence="2 3">Phaff 52-87</strain>
    </source>
</reference>
<dbReference type="PANTHER" id="PTHR37012">
    <property type="entry name" value="B-ZIP TRANSCRIPTION FACTOR (EUROFUNG)-RELATED"/>
    <property type="match status" value="1"/>
</dbReference>
<dbReference type="InterPro" id="IPR046347">
    <property type="entry name" value="bZIP_sf"/>
</dbReference>
<feature type="compositionally biased region" description="Polar residues" evidence="1">
    <location>
        <begin position="142"/>
        <end position="155"/>
    </location>
</feature>
<evidence type="ECO:0000313" key="3">
    <source>
        <dbReference type="Proteomes" id="UP001498771"/>
    </source>
</evidence>